<comment type="caution">
    <text evidence="2">The sequence shown here is derived from an EMBL/GenBank/DDBJ whole genome shotgun (WGS) entry which is preliminary data.</text>
</comment>
<dbReference type="eggNOG" id="COG3410">
    <property type="taxonomic scope" value="Bacteria"/>
</dbReference>
<protein>
    <recommendedName>
        <fullName evidence="1">Schlafen group 3-like DNA/RNA helicase domain-containing protein</fullName>
    </recommendedName>
</protein>
<reference evidence="2 3" key="1">
    <citation type="journal article" date="2015" name="Genome Announc.">
        <title>Expanding the biotechnology potential of lactobacilli through comparative genomics of 213 strains and associated genera.</title>
        <authorList>
            <person name="Sun Z."/>
            <person name="Harris H.M."/>
            <person name="McCann A."/>
            <person name="Guo C."/>
            <person name="Argimon S."/>
            <person name="Zhang W."/>
            <person name="Yang X."/>
            <person name="Jeffery I.B."/>
            <person name="Cooney J.C."/>
            <person name="Kagawa T.F."/>
            <person name="Liu W."/>
            <person name="Song Y."/>
            <person name="Salvetti E."/>
            <person name="Wrobel A."/>
            <person name="Rasinkangas P."/>
            <person name="Parkhill J."/>
            <person name="Rea M.C."/>
            <person name="O'Sullivan O."/>
            <person name="Ritari J."/>
            <person name="Douillard F.P."/>
            <person name="Paul Ross R."/>
            <person name="Yang R."/>
            <person name="Briner A.E."/>
            <person name="Felis G.E."/>
            <person name="de Vos W.M."/>
            <person name="Barrangou R."/>
            <person name="Klaenhammer T.R."/>
            <person name="Caufield P.W."/>
            <person name="Cui Y."/>
            <person name="Zhang H."/>
            <person name="O'Toole P.W."/>
        </authorList>
    </citation>
    <scope>NUCLEOTIDE SEQUENCE [LARGE SCALE GENOMIC DNA]</scope>
    <source>
        <strain evidence="2 3">DSM 20605</strain>
    </source>
</reference>
<feature type="domain" description="Schlafen group 3-like DNA/RNA helicase" evidence="1">
    <location>
        <begin position="41"/>
        <end position="387"/>
    </location>
</feature>
<dbReference type="InterPro" id="IPR018647">
    <property type="entry name" value="SLFN_3-like_DNA/RNA_helicase"/>
</dbReference>
<sequence length="400" mass="45673">MSLTESTFILPKEAQLTQKQQQITQQILQFASQHLNAKTAAVFVLSGDAGAGKSVVLSTVFNELQKRTQSRDSVFYQTDNHLLVNHNEMLKIYWEIAGQTDYLKKKSFEKPTPFINRMNKRQKQADIVFVDEAQLLLSQADPFNHFKAANQLDEIMRLTHVLVIVADFNQVVKLKSYWSKSLLQQHLAGHPVEQADLNQQLRIQDDKLAAWINSLIEGKLRPLPAAADYELRIFADGQPLFAWVKAHDQVSGLSRILATTDFPFRVFSREPWYVTAGSLKLPWDRFNYQDRPWASQPETINEVGSIYTIQGFDLNYAGVILGPSVTYEPKTDQVIFHPEKFEDQTALQKRHQADLPDEKAAQIKILKNVVNILLKRGRYGLGIYAVDPALRQKLLMLAKK</sequence>
<dbReference type="SUPFAM" id="SSF52540">
    <property type="entry name" value="P-loop containing nucleoside triphosphate hydrolases"/>
    <property type="match status" value="1"/>
</dbReference>
<dbReference type="STRING" id="1133569.FD21_GL000326"/>
<dbReference type="Gene3D" id="3.40.50.300">
    <property type="entry name" value="P-loop containing nucleotide triphosphate hydrolases"/>
    <property type="match status" value="1"/>
</dbReference>
<name>A0A0R2CBF2_9LACO</name>
<dbReference type="AlphaFoldDB" id="A0A0R2CBF2"/>
<proteinExistence type="predicted"/>
<evidence type="ECO:0000313" key="2">
    <source>
        <dbReference type="EMBL" id="KRM89064.1"/>
    </source>
</evidence>
<dbReference type="Proteomes" id="UP000051576">
    <property type="component" value="Unassembled WGS sequence"/>
</dbReference>
<gene>
    <name evidence="2" type="ORF">FD21_GL000326</name>
</gene>
<organism evidence="2 3">
    <name type="scientific">Liquorilactobacillus vini DSM 20605</name>
    <dbReference type="NCBI Taxonomy" id="1133569"/>
    <lineage>
        <taxon>Bacteria</taxon>
        <taxon>Bacillati</taxon>
        <taxon>Bacillota</taxon>
        <taxon>Bacilli</taxon>
        <taxon>Lactobacillales</taxon>
        <taxon>Lactobacillaceae</taxon>
        <taxon>Liquorilactobacillus</taxon>
    </lineage>
</organism>
<dbReference type="RefSeq" id="WP_010581506.1">
    <property type="nucleotide sequence ID" value="NZ_AHYZ01000197.1"/>
</dbReference>
<accession>A0A0R2CBF2</accession>
<evidence type="ECO:0000259" key="1">
    <source>
        <dbReference type="Pfam" id="PF09848"/>
    </source>
</evidence>
<dbReference type="Pfam" id="PF09848">
    <property type="entry name" value="SLFN-g3_helicase"/>
    <property type="match status" value="1"/>
</dbReference>
<dbReference type="InterPro" id="IPR027417">
    <property type="entry name" value="P-loop_NTPase"/>
</dbReference>
<dbReference type="PATRIC" id="fig|1133569.4.peg.348"/>
<evidence type="ECO:0000313" key="3">
    <source>
        <dbReference type="Proteomes" id="UP000051576"/>
    </source>
</evidence>
<dbReference type="EMBL" id="AYYX01000013">
    <property type="protein sequence ID" value="KRM89064.1"/>
    <property type="molecule type" value="Genomic_DNA"/>
</dbReference>
<dbReference type="OrthoDB" id="3193269at2"/>
<keyword evidence="3" id="KW-1185">Reference proteome</keyword>